<dbReference type="PANTHER" id="PTHR12174">
    <property type="entry name" value="SIGNAL PEPTIDE PEPTIDASE"/>
    <property type="match status" value="1"/>
</dbReference>
<dbReference type="GO" id="GO:0005765">
    <property type="term" value="C:lysosomal membrane"/>
    <property type="evidence" value="ECO:0007669"/>
    <property type="project" value="TreeGrafter"/>
</dbReference>
<dbReference type="GO" id="GO:0030660">
    <property type="term" value="C:Golgi-associated vesicle membrane"/>
    <property type="evidence" value="ECO:0007669"/>
    <property type="project" value="TreeGrafter"/>
</dbReference>
<keyword evidence="5" id="KW-0378">Hydrolase</keyword>
<feature type="transmembrane region" description="Helical" evidence="9">
    <location>
        <begin position="399"/>
        <end position="417"/>
    </location>
</feature>
<evidence type="ECO:0000256" key="8">
    <source>
        <dbReference type="SAM" id="MobiDB-lite"/>
    </source>
</evidence>
<comment type="similarity">
    <text evidence="2">Belongs to the peptidase A22B family.</text>
</comment>
<proteinExistence type="inferred from homology"/>
<feature type="transmembrane region" description="Helical" evidence="9">
    <location>
        <begin position="141"/>
        <end position="163"/>
    </location>
</feature>
<dbReference type="EMBL" id="JAODUP010000016">
    <property type="protein sequence ID" value="KAK2168548.1"/>
    <property type="molecule type" value="Genomic_DNA"/>
</dbReference>
<dbReference type="Pfam" id="PF02225">
    <property type="entry name" value="PA"/>
    <property type="match status" value="1"/>
</dbReference>
<feature type="region of interest" description="Disordered" evidence="8">
    <location>
        <begin position="459"/>
        <end position="504"/>
    </location>
</feature>
<keyword evidence="4" id="KW-0967">Endosome</keyword>
<evidence type="ECO:0000259" key="11">
    <source>
        <dbReference type="Pfam" id="PF02225"/>
    </source>
</evidence>
<evidence type="ECO:0000256" key="1">
    <source>
        <dbReference type="ARBA" id="ARBA00004337"/>
    </source>
</evidence>
<feature type="signal peptide" evidence="10">
    <location>
        <begin position="1"/>
        <end position="23"/>
    </location>
</feature>
<evidence type="ECO:0000256" key="10">
    <source>
        <dbReference type="SAM" id="SignalP"/>
    </source>
</evidence>
<evidence type="ECO:0000256" key="5">
    <source>
        <dbReference type="ARBA" id="ARBA00022801"/>
    </source>
</evidence>
<dbReference type="Pfam" id="PF04258">
    <property type="entry name" value="Peptidase_A22B"/>
    <property type="match status" value="2"/>
</dbReference>
<feature type="transmembrane region" description="Helical" evidence="9">
    <location>
        <begin position="298"/>
        <end position="315"/>
    </location>
</feature>
<feature type="domain" description="PA" evidence="11">
    <location>
        <begin position="80"/>
        <end position="126"/>
    </location>
</feature>
<evidence type="ECO:0000313" key="13">
    <source>
        <dbReference type="Proteomes" id="UP001208570"/>
    </source>
</evidence>
<dbReference type="GO" id="GO:0033619">
    <property type="term" value="P:membrane protein proteolysis"/>
    <property type="evidence" value="ECO:0007669"/>
    <property type="project" value="TreeGrafter"/>
</dbReference>
<evidence type="ECO:0000256" key="6">
    <source>
        <dbReference type="ARBA" id="ARBA00022989"/>
    </source>
</evidence>
<feature type="compositionally biased region" description="Acidic residues" evidence="8">
    <location>
        <begin position="183"/>
        <end position="194"/>
    </location>
</feature>
<feature type="transmembrane region" description="Helical" evidence="9">
    <location>
        <begin position="424"/>
        <end position="441"/>
    </location>
</feature>
<protein>
    <recommendedName>
        <fullName evidence="11">PA domain-containing protein</fullName>
    </recommendedName>
</protein>
<gene>
    <name evidence="12" type="ORF">LSH36_16g12011</name>
</gene>
<dbReference type="InterPro" id="IPR046450">
    <property type="entry name" value="PA_dom_sf"/>
</dbReference>
<feature type="transmembrane region" description="Helical" evidence="9">
    <location>
        <begin position="327"/>
        <end position="347"/>
    </location>
</feature>
<comment type="subcellular location">
    <subcellularLocation>
        <location evidence="1">Endosome membrane</location>
        <topology evidence="1">Multi-pass membrane protein</topology>
    </subcellularLocation>
</comment>
<evidence type="ECO:0000256" key="2">
    <source>
        <dbReference type="ARBA" id="ARBA00006859"/>
    </source>
</evidence>
<dbReference type="SUPFAM" id="SSF52025">
    <property type="entry name" value="PA domain"/>
    <property type="match status" value="1"/>
</dbReference>
<feature type="transmembrane region" description="Helical" evidence="9">
    <location>
        <begin position="273"/>
        <end position="292"/>
    </location>
</feature>
<dbReference type="InterPro" id="IPR007369">
    <property type="entry name" value="Peptidase_A22B_SPP"/>
</dbReference>
<dbReference type="SMART" id="SM00730">
    <property type="entry name" value="PSN"/>
    <property type="match status" value="1"/>
</dbReference>
<organism evidence="12 13">
    <name type="scientific">Paralvinella palmiformis</name>
    <dbReference type="NCBI Taxonomy" id="53620"/>
    <lineage>
        <taxon>Eukaryota</taxon>
        <taxon>Metazoa</taxon>
        <taxon>Spiralia</taxon>
        <taxon>Lophotrochozoa</taxon>
        <taxon>Annelida</taxon>
        <taxon>Polychaeta</taxon>
        <taxon>Sedentaria</taxon>
        <taxon>Canalipalpata</taxon>
        <taxon>Terebellida</taxon>
        <taxon>Terebelliformia</taxon>
        <taxon>Alvinellidae</taxon>
        <taxon>Paralvinella</taxon>
    </lineage>
</organism>
<feature type="transmembrane region" description="Helical" evidence="9">
    <location>
        <begin position="228"/>
        <end position="252"/>
    </location>
</feature>
<dbReference type="InterPro" id="IPR006639">
    <property type="entry name" value="Preselin/SPP"/>
</dbReference>
<keyword evidence="7 9" id="KW-0472">Membrane</keyword>
<evidence type="ECO:0000256" key="9">
    <source>
        <dbReference type="SAM" id="Phobius"/>
    </source>
</evidence>
<dbReference type="GO" id="GO:0010008">
    <property type="term" value="C:endosome membrane"/>
    <property type="evidence" value="ECO:0007669"/>
    <property type="project" value="UniProtKB-SubCell"/>
</dbReference>
<dbReference type="GO" id="GO:0042500">
    <property type="term" value="F:aspartic endopeptidase activity, intramembrane cleaving"/>
    <property type="evidence" value="ECO:0007669"/>
    <property type="project" value="InterPro"/>
</dbReference>
<keyword evidence="10" id="KW-0732">Signal</keyword>
<evidence type="ECO:0000256" key="7">
    <source>
        <dbReference type="ARBA" id="ARBA00023136"/>
    </source>
</evidence>
<accession>A0AAD9NH99</accession>
<dbReference type="Proteomes" id="UP001208570">
    <property type="component" value="Unassembled WGS sequence"/>
</dbReference>
<feature type="region of interest" description="Disordered" evidence="8">
    <location>
        <begin position="175"/>
        <end position="194"/>
    </location>
</feature>
<dbReference type="Gene3D" id="3.50.30.30">
    <property type="match status" value="1"/>
</dbReference>
<dbReference type="AlphaFoldDB" id="A0AAD9NH99"/>
<evidence type="ECO:0000313" key="12">
    <source>
        <dbReference type="EMBL" id="KAK2168548.1"/>
    </source>
</evidence>
<feature type="transmembrane region" description="Helical" evidence="9">
    <location>
        <begin position="203"/>
        <end position="222"/>
    </location>
</feature>
<dbReference type="PANTHER" id="PTHR12174:SF103">
    <property type="entry name" value="INTRAMEMBRANE PROTEASE (IMPAS) FAMILY"/>
    <property type="match status" value="1"/>
</dbReference>
<dbReference type="GO" id="GO:0098554">
    <property type="term" value="C:cytoplasmic side of endoplasmic reticulum membrane"/>
    <property type="evidence" value="ECO:0007669"/>
    <property type="project" value="TreeGrafter"/>
</dbReference>
<dbReference type="GO" id="GO:0098553">
    <property type="term" value="C:lumenal side of endoplasmic reticulum membrane"/>
    <property type="evidence" value="ECO:0007669"/>
    <property type="project" value="TreeGrafter"/>
</dbReference>
<keyword evidence="3 9" id="KW-0812">Transmembrane</keyword>
<sequence>MDSCEDLLLFILSMTVLLNQVWCEDGLAVLYGEDRGSSNNGESFCVYNPIHSPLPTSLEEAKFHEVVNLSSFYMCNNSAVVYHLENKVAFVARGNCTFLEKAVVVQKYGAVAVVVVSSTESNLGKNVQVKLFSPNSPHIDWNMVVIWLLATGTVIIGGFWSGIEKHKQYMKKTKIARQRPQSAEEDISDEDADPETFDMNPTAIIVFVILMCVMLISLYFFYDYLVYMVIAMFTMAACTAMYFCVRPLWLLIPCFGDCRIPPNKLPVLRHRPEVRRIILFLVCTGIAVWWAVERNKSYAWVLQDILGVMFCVHMMKTIRLPSLMSCTVLLGLLFVYDIFFVFITPLFTKSGESVMVDVATGGGSKSGEMLPMVLKVPRINHSALTVCQLSYSLLGFGDILVPAYGIGLVITFVALTMMNQGQPALLYLVPCTLLTTFMIGLCRREVHHLWSGKLSNKTSKKVNGNNASSASSSEARESIDHEADDNIPNNGDVSDSEEPLLINN</sequence>
<keyword evidence="13" id="KW-1185">Reference proteome</keyword>
<dbReference type="InterPro" id="IPR003137">
    <property type="entry name" value="PA_domain"/>
</dbReference>
<evidence type="ECO:0000256" key="3">
    <source>
        <dbReference type="ARBA" id="ARBA00022692"/>
    </source>
</evidence>
<name>A0AAD9NH99_9ANNE</name>
<reference evidence="12" key="1">
    <citation type="journal article" date="2023" name="Mol. Biol. Evol.">
        <title>Third-Generation Sequencing Reveals the Adaptive Role of the Epigenome in Three Deep-Sea Polychaetes.</title>
        <authorList>
            <person name="Perez M."/>
            <person name="Aroh O."/>
            <person name="Sun Y."/>
            <person name="Lan Y."/>
            <person name="Juniper S.K."/>
            <person name="Young C.R."/>
            <person name="Angers B."/>
            <person name="Qian P.Y."/>
        </authorList>
    </citation>
    <scope>NUCLEOTIDE SEQUENCE</scope>
    <source>
        <strain evidence="12">P08H-3</strain>
    </source>
</reference>
<keyword evidence="6 9" id="KW-1133">Transmembrane helix</keyword>
<evidence type="ECO:0000256" key="4">
    <source>
        <dbReference type="ARBA" id="ARBA00022753"/>
    </source>
</evidence>
<feature type="chain" id="PRO_5041949743" description="PA domain-containing protein" evidence="10">
    <location>
        <begin position="24"/>
        <end position="504"/>
    </location>
</feature>
<comment type="caution">
    <text evidence="12">The sequence shown here is derived from an EMBL/GenBank/DDBJ whole genome shotgun (WGS) entry which is preliminary data.</text>
</comment>